<organism evidence="2">
    <name type="scientific">Solibacter usitatus (strain Ellin6076)</name>
    <dbReference type="NCBI Taxonomy" id="234267"/>
    <lineage>
        <taxon>Bacteria</taxon>
        <taxon>Pseudomonadati</taxon>
        <taxon>Acidobacteriota</taxon>
        <taxon>Terriglobia</taxon>
        <taxon>Bryobacterales</taxon>
        <taxon>Solibacteraceae</taxon>
        <taxon>Candidatus Solibacter</taxon>
    </lineage>
</organism>
<dbReference type="KEGG" id="sus:Acid_1616"/>
<dbReference type="GO" id="GO:0005509">
    <property type="term" value="F:calcium ion binding"/>
    <property type="evidence" value="ECO:0007669"/>
    <property type="project" value="InterPro"/>
</dbReference>
<dbReference type="OrthoDB" id="98197at2"/>
<evidence type="ECO:0000259" key="1">
    <source>
        <dbReference type="Pfam" id="PF01345"/>
    </source>
</evidence>
<dbReference type="STRING" id="234267.Acid_1616"/>
<evidence type="ECO:0000313" key="2">
    <source>
        <dbReference type="EMBL" id="ABJ82606.1"/>
    </source>
</evidence>
<dbReference type="SUPFAM" id="SSF49313">
    <property type="entry name" value="Cadherin-like"/>
    <property type="match status" value="1"/>
</dbReference>
<name>Q028F1_SOLUE</name>
<proteinExistence type="predicted"/>
<dbReference type="eggNOG" id="COG5492">
    <property type="taxonomic scope" value="Bacteria"/>
</dbReference>
<dbReference type="InterPro" id="IPR013783">
    <property type="entry name" value="Ig-like_fold"/>
</dbReference>
<dbReference type="InterPro" id="IPR001434">
    <property type="entry name" value="OmcB-like_DUF11"/>
</dbReference>
<accession>Q028F1</accession>
<protein>
    <recommendedName>
        <fullName evidence="1">DUF11 domain-containing protein</fullName>
    </recommendedName>
</protein>
<reference evidence="2" key="1">
    <citation type="submission" date="2006-10" db="EMBL/GenBank/DDBJ databases">
        <title>Complete sequence of Solibacter usitatus Ellin6076.</title>
        <authorList>
            <consortium name="US DOE Joint Genome Institute"/>
            <person name="Copeland A."/>
            <person name="Lucas S."/>
            <person name="Lapidus A."/>
            <person name="Barry K."/>
            <person name="Detter J.C."/>
            <person name="Glavina del Rio T."/>
            <person name="Hammon N."/>
            <person name="Israni S."/>
            <person name="Dalin E."/>
            <person name="Tice H."/>
            <person name="Pitluck S."/>
            <person name="Thompson L.S."/>
            <person name="Brettin T."/>
            <person name="Bruce D."/>
            <person name="Han C."/>
            <person name="Tapia R."/>
            <person name="Gilna P."/>
            <person name="Schmutz J."/>
            <person name="Larimer F."/>
            <person name="Land M."/>
            <person name="Hauser L."/>
            <person name="Kyrpides N."/>
            <person name="Mikhailova N."/>
            <person name="Janssen P.H."/>
            <person name="Kuske C.R."/>
            <person name="Richardson P."/>
        </authorList>
    </citation>
    <scope>NUCLEOTIDE SEQUENCE</scope>
    <source>
        <strain evidence="2">Ellin6076</strain>
    </source>
</reference>
<dbReference type="InParanoid" id="Q028F1"/>
<gene>
    <name evidence="2" type="ordered locus">Acid_1616</name>
</gene>
<dbReference type="GO" id="GO:0016020">
    <property type="term" value="C:membrane"/>
    <property type="evidence" value="ECO:0007669"/>
    <property type="project" value="InterPro"/>
</dbReference>
<dbReference type="Pfam" id="PF05345">
    <property type="entry name" value="He_PIG"/>
    <property type="match status" value="1"/>
</dbReference>
<dbReference type="HOGENOM" id="CLU_1015264_0_0_0"/>
<dbReference type="AlphaFoldDB" id="Q028F1"/>
<dbReference type="Pfam" id="PF01345">
    <property type="entry name" value="DUF11"/>
    <property type="match status" value="1"/>
</dbReference>
<feature type="domain" description="DUF11" evidence="1">
    <location>
        <begin position="64"/>
        <end position="177"/>
    </location>
</feature>
<dbReference type="EMBL" id="CP000473">
    <property type="protein sequence ID" value="ABJ82606.1"/>
    <property type="molecule type" value="Genomic_DNA"/>
</dbReference>
<sequence>MYRGTSGDSMNWSWTAYNNGLPSDVQVNDLEIHPTGGFMSAATFGRGAYRVVVNAPTSISAPPDLTVTKSHLGDFVQGQKGIIYTIVVSNQGAGPTTGEVQLLDQLPSGLVASAIGGSGWDCILSSLTCKRSDQLGPGAKYAPVTLTANVMTNAPPVIVNSATVSTFGDTNPQNNNALDSTIIRSPLTIATSALPDGQVGVPYSFQLTAGGGTPPYIWQSIGGRLPPTLLLDSSGRLSGVPASAQTVSVKFSVTDSSSPPIVASMNYTLNIESR</sequence>
<dbReference type="Gene3D" id="2.60.40.10">
    <property type="entry name" value="Immunoglobulins"/>
    <property type="match status" value="1"/>
</dbReference>
<dbReference type="InterPro" id="IPR015919">
    <property type="entry name" value="Cadherin-like_sf"/>
</dbReference>